<keyword evidence="3" id="KW-1185">Reference proteome</keyword>
<evidence type="ECO:0000313" key="2">
    <source>
        <dbReference type="EMBL" id="KAL2851168.1"/>
    </source>
</evidence>
<protein>
    <recommendedName>
        <fullName evidence="4">PARP catalytic domain-containing protein</fullName>
    </recommendedName>
</protein>
<dbReference type="SUPFAM" id="SSF56399">
    <property type="entry name" value="ADP-ribosylation"/>
    <property type="match status" value="1"/>
</dbReference>
<evidence type="ECO:0000313" key="3">
    <source>
        <dbReference type="Proteomes" id="UP001610446"/>
    </source>
</evidence>
<dbReference type="Gene3D" id="3.90.228.10">
    <property type="match status" value="1"/>
</dbReference>
<name>A0ABR4KFV7_9EURO</name>
<organism evidence="2 3">
    <name type="scientific">Aspergillus pseudoustus</name>
    <dbReference type="NCBI Taxonomy" id="1810923"/>
    <lineage>
        <taxon>Eukaryota</taxon>
        <taxon>Fungi</taxon>
        <taxon>Dikarya</taxon>
        <taxon>Ascomycota</taxon>
        <taxon>Pezizomycotina</taxon>
        <taxon>Eurotiomycetes</taxon>
        <taxon>Eurotiomycetidae</taxon>
        <taxon>Eurotiales</taxon>
        <taxon>Aspergillaceae</taxon>
        <taxon>Aspergillus</taxon>
        <taxon>Aspergillus subgen. Nidulantes</taxon>
    </lineage>
</organism>
<dbReference type="EMBL" id="JBFXLU010000031">
    <property type="protein sequence ID" value="KAL2851168.1"/>
    <property type="molecule type" value="Genomic_DNA"/>
</dbReference>
<feature type="region of interest" description="Disordered" evidence="1">
    <location>
        <begin position="165"/>
        <end position="262"/>
    </location>
</feature>
<evidence type="ECO:0008006" key="4">
    <source>
        <dbReference type="Google" id="ProtNLM"/>
    </source>
</evidence>
<sequence length="468" mass="51466">MFKNEWRHPNTKGKLVSIYVVKNAKDPKLKLRFHGTQRACRIGAGSLDPCDNDECYICSILKKGFSTTHANPRGMFGPGIYSSIVSSKADIYARNHHIRSHKHVIILCGVDLGHSVTMKVAGLPPPCDSVEGATKPEGGQLEYPETIVYDGARIKPIGLVVDTPPEKHPLPVSPVDEDIPMADADALPPRDEPGNGRATMPLRQVQVIERRSVDTQSDVFRESYPGPRSEYLQDDGPPRRATLPPSYEDTAPAPTVQQPLPPAPTETIVELSQLDRQTPFAKKVEHLFYDSWTDQYKRPHFETIFLFDIKSVAPRADGQTQARPTPASKDVALLSSLIELPLSFHGARRACYVGDSAYPLNFCRSTKCSICLVFRNQLALREAQVGFTLGHNIFASPSSSQADAFATNHHIRSSQHAMILCACPSIAQANAQPATPGAPPPYSATTFTCEIVVPIGLIMYTRRGWQPL</sequence>
<proteinExistence type="predicted"/>
<dbReference type="Proteomes" id="UP001610446">
    <property type="component" value="Unassembled WGS sequence"/>
</dbReference>
<evidence type="ECO:0000256" key="1">
    <source>
        <dbReference type="SAM" id="MobiDB-lite"/>
    </source>
</evidence>
<accession>A0ABR4KFV7</accession>
<reference evidence="2 3" key="1">
    <citation type="submission" date="2024-07" db="EMBL/GenBank/DDBJ databases">
        <title>Section-level genome sequencing and comparative genomics of Aspergillus sections Usti and Cavernicolus.</title>
        <authorList>
            <consortium name="Lawrence Berkeley National Laboratory"/>
            <person name="Nybo J.L."/>
            <person name="Vesth T.C."/>
            <person name="Theobald S."/>
            <person name="Frisvad J.C."/>
            <person name="Larsen T.O."/>
            <person name="Kjaerboelling I."/>
            <person name="Rothschild-Mancinelli K."/>
            <person name="Lyhne E.K."/>
            <person name="Kogle M.E."/>
            <person name="Barry K."/>
            <person name="Clum A."/>
            <person name="Na H."/>
            <person name="Ledsgaard L."/>
            <person name="Lin J."/>
            <person name="Lipzen A."/>
            <person name="Kuo A."/>
            <person name="Riley R."/>
            <person name="Mondo S."/>
            <person name="Labutti K."/>
            <person name="Haridas S."/>
            <person name="Pangalinan J."/>
            <person name="Salamov A.A."/>
            <person name="Simmons B.A."/>
            <person name="Magnuson J.K."/>
            <person name="Chen J."/>
            <person name="Drula E."/>
            <person name="Henrissat B."/>
            <person name="Wiebenga A."/>
            <person name="Lubbers R.J."/>
            <person name="Gomes A.C."/>
            <person name="Makela M.R."/>
            <person name="Stajich J."/>
            <person name="Grigoriev I.V."/>
            <person name="Mortensen U.H."/>
            <person name="De Vries R.P."/>
            <person name="Baker S.E."/>
            <person name="Andersen M.R."/>
        </authorList>
    </citation>
    <scope>NUCLEOTIDE SEQUENCE [LARGE SCALE GENOMIC DNA]</scope>
    <source>
        <strain evidence="2 3">CBS 123904</strain>
    </source>
</reference>
<comment type="caution">
    <text evidence="2">The sequence shown here is derived from an EMBL/GenBank/DDBJ whole genome shotgun (WGS) entry which is preliminary data.</text>
</comment>
<gene>
    <name evidence="2" type="ORF">BJY01DRAFT_245105</name>
</gene>